<evidence type="ECO:0000256" key="1">
    <source>
        <dbReference type="SAM" id="MobiDB-lite"/>
    </source>
</evidence>
<dbReference type="InterPro" id="IPR015943">
    <property type="entry name" value="WD40/YVTN_repeat-like_dom_sf"/>
</dbReference>
<feature type="region of interest" description="Disordered" evidence="1">
    <location>
        <begin position="47"/>
        <end position="68"/>
    </location>
</feature>
<keyword evidence="3" id="KW-1185">Reference proteome</keyword>
<dbReference type="InterPro" id="IPR036322">
    <property type="entry name" value="WD40_repeat_dom_sf"/>
</dbReference>
<sequence>MESPPPHFTTLLAQLQAEFYADDLEPPSDARHWSAAELRQFFESGGEYVPRTVSPPPEELPRGTHPVDPSPAAGRQLYWDHSPCELLRGSSIENAHGSSLGQGLTRVRLVPDSGTCRVLSSSWDATAKLWRLSKREDEGGVRAHLDCVFQGSERWVYDVAPYWYGEAQLGVATAHTGGMMGEPEQLLRLWHLPSERSKDGGPTPEARTVFFLNSQGAEDGGAHRRGVHAIDASAVGGFLVSSSDDRLVLWKIKQETGVLGNSVLVVPTSSSFASRVRFLQDGVSLICTGSHKADALGHPEYTRGIPVLRAGSSGLEEFCKLGCKTDSSNDATQLDMHSVCVAMPNRAHTWDLRTPNKPVARLPVGCISALATLYGSGGAPTLIAATGEHVLCFDPRKLPVEDPKARKAPPSLATLKPEADGKVLSCVDAQAKAAGTFSSADVRTCRGKLGFCCQASAFRVGRAAFGILRGHEQSSSTVWTTSLDILQSFLAVLLPSLPPLVIRMKPDTRRPLQLYTDAAYQRGSPDHPAIELPSKQ</sequence>
<protein>
    <submittedName>
        <fullName evidence="2">Uncharacterized protein</fullName>
    </submittedName>
</protein>
<dbReference type="AlphaFoldDB" id="A0AB34JZW7"/>
<dbReference type="EMBL" id="JBGBPQ010000003">
    <property type="protein sequence ID" value="KAL1526201.1"/>
    <property type="molecule type" value="Genomic_DNA"/>
</dbReference>
<accession>A0AB34JZW7</accession>
<organism evidence="2 3">
    <name type="scientific">Prymnesium parvum</name>
    <name type="common">Toxic golden alga</name>
    <dbReference type="NCBI Taxonomy" id="97485"/>
    <lineage>
        <taxon>Eukaryota</taxon>
        <taxon>Haptista</taxon>
        <taxon>Haptophyta</taxon>
        <taxon>Prymnesiophyceae</taxon>
        <taxon>Prymnesiales</taxon>
        <taxon>Prymnesiaceae</taxon>
        <taxon>Prymnesium</taxon>
    </lineage>
</organism>
<name>A0AB34JZW7_PRYPA</name>
<reference evidence="2 3" key="1">
    <citation type="journal article" date="2024" name="Science">
        <title>Giant polyketide synthase enzymes in the biosynthesis of giant marine polyether toxins.</title>
        <authorList>
            <person name="Fallon T.R."/>
            <person name="Shende V.V."/>
            <person name="Wierzbicki I.H."/>
            <person name="Pendleton A.L."/>
            <person name="Watervoot N.F."/>
            <person name="Auber R.P."/>
            <person name="Gonzalez D.J."/>
            <person name="Wisecaver J.H."/>
            <person name="Moore B.S."/>
        </authorList>
    </citation>
    <scope>NUCLEOTIDE SEQUENCE [LARGE SCALE GENOMIC DNA]</scope>
    <source>
        <strain evidence="2 3">12B1</strain>
    </source>
</reference>
<comment type="caution">
    <text evidence="2">The sequence shown here is derived from an EMBL/GenBank/DDBJ whole genome shotgun (WGS) entry which is preliminary data.</text>
</comment>
<evidence type="ECO:0000313" key="2">
    <source>
        <dbReference type="EMBL" id="KAL1526201.1"/>
    </source>
</evidence>
<dbReference type="Proteomes" id="UP001515480">
    <property type="component" value="Unassembled WGS sequence"/>
</dbReference>
<dbReference type="Gene3D" id="2.130.10.10">
    <property type="entry name" value="YVTN repeat-like/Quinoprotein amine dehydrogenase"/>
    <property type="match status" value="1"/>
</dbReference>
<dbReference type="SUPFAM" id="SSF50978">
    <property type="entry name" value="WD40 repeat-like"/>
    <property type="match status" value="1"/>
</dbReference>
<gene>
    <name evidence="2" type="ORF">AB1Y20_014927</name>
</gene>
<proteinExistence type="predicted"/>
<evidence type="ECO:0000313" key="3">
    <source>
        <dbReference type="Proteomes" id="UP001515480"/>
    </source>
</evidence>